<evidence type="ECO:0000313" key="1">
    <source>
        <dbReference type="Ensembl" id="ENSCSEP00000026677.1"/>
    </source>
</evidence>
<sequence>MKEEGLRGCRRFSTCGGTASIRPPHPDGRKLIRNASFGGYNELSPISLHPPDPPTPVTCFTPCSYPVVVYLQTCVHVEKRIHPEVRAGVRGRRSC</sequence>
<dbReference type="InParanoid" id="A0A3P8WJL9"/>
<dbReference type="Proteomes" id="UP000265120">
    <property type="component" value="Chromosome 8"/>
</dbReference>
<reference evidence="1 2" key="1">
    <citation type="journal article" date="2014" name="Nat. Genet.">
        <title>Whole-genome sequence of a flatfish provides insights into ZW sex chromosome evolution and adaptation to a benthic lifestyle.</title>
        <authorList>
            <person name="Chen S."/>
            <person name="Zhang G."/>
            <person name="Shao C."/>
            <person name="Huang Q."/>
            <person name="Liu G."/>
            <person name="Zhang P."/>
            <person name="Song W."/>
            <person name="An N."/>
            <person name="Chalopin D."/>
            <person name="Volff J.N."/>
            <person name="Hong Y."/>
            <person name="Li Q."/>
            <person name="Sha Z."/>
            <person name="Zhou H."/>
            <person name="Xie M."/>
            <person name="Yu Q."/>
            <person name="Liu Y."/>
            <person name="Xiang H."/>
            <person name="Wang N."/>
            <person name="Wu K."/>
            <person name="Yang C."/>
            <person name="Zhou Q."/>
            <person name="Liao X."/>
            <person name="Yang L."/>
            <person name="Hu Q."/>
            <person name="Zhang J."/>
            <person name="Meng L."/>
            <person name="Jin L."/>
            <person name="Tian Y."/>
            <person name="Lian J."/>
            <person name="Yang J."/>
            <person name="Miao G."/>
            <person name="Liu S."/>
            <person name="Liang Z."/>
            <person name="Yan F."/>
            <person name="Li Y."/>
            <person name="Sun B."/>
            <person name="Zhang H."/>
            <person name="Zhang J."/>
            <person name="Zhu Y."/>
            <person name="Du M."/>
            <person name="Zhao Y."/>
            <person name="Schartl M."/>
            <person name="Tang Q."/>
            <person name="Wang J."/>
        </authorList>
    </citation>
    <scope>NUCLEOTIDE SEQUENCE</scope>
</reference>
<protein>
    <submittedName>
        <fullName evidence="1">Uncharacterized protein</fullName>
    </submittedName>
</protein>
<accession>A0A3P8WJL9</accession>
<organism evidence="1 2">
    <name type="scientific">Cynoglossus semilaevis</name>
    <name type="common">Tongue sole</name>
    <dbReference type="NCBI Taxonomy" id="244447"/>
    <lineage>
        <taxon>Eukaryota</taxon>
        <taxon>Metazoa</taxon>
        <taxon>Chordata</taxon>
        <taxon>Craniata</taxon>
        <taxon>Vertebrata</taxon>
        <taxon>Euteleostomi</taxon>
        <taxon>Actinopterygii</taxon>
        <taxon>Neopterygii</taxon>
        <taxon>Teleostei</taxon>
        <taxon>Neoteleostei</taxon>
        <taxon>Acanthomorphata</taxon>
        <taxon>Carangaria</taxon>
        <taxon>Pleuronectiformes</taxon>
        <taxon>Pleuronectoidei</taxon>
        <taxon>Cynoglossidae</taxon>
        <taxon>Cynoglossinae</taxon>
        <taxon>Cynoglossus</taxon>
    </lineage>
</organism>
<reference evidence="1" key="2">
    <citation type="submission" date="2025-08" db="UniProtKB">
        <authorList>
            <consortium name="Ensembl"/>
        </authorList>
    </citation>
    <scope>IDENTIFICATION</scope>
</reference>
<evidence type="ECO:0000313" key="2">
    <source>
        <dbReference type="Proteomes" id="UP000265120"/>
    </source>
</evidence>
<name>A0A3P8WJL9_CYNSE</name>
<keyword evidence="2" id="KW-1185">Reference proteome</keyword>
<dbReference type="Ensembl" id="ENSCSET00000027031.1">
    <property type="protein sequence ID" value="ENSCSEP00000026677.1"/>
    <property type="gene ID" value="ENSCSEG00000017039.1"/>
</dbReference>
<reference evidence="1" key="3">
    <citation type="submission" date="2025-09" db="UniProtKB">
        <authorList>
            <consortium name="Ensembl"/>
        </authorList>
    </citation>
    <scope>IDENTIFICATION</scope>
</reference>
<dbReference type="AlphaFoldDB" id="A0A3P8WJL9"/>
<proteinExistence type="predicted"/>